<dbReference type="SUPFAM" id="SSF48464">
    <property type="entry name" value="ENTH/VHS domain"/>
    <property type="match status" value="1"/>
</dbReference>
<dbReference type="Pfam" id="PF01363">
    <property type="entry name" value="FYVE"/>
    <property type="match status" value="1"/>
</dbReference>
<dbReference type="PROSITE" id="PS50179">
    <property type="entry name" value="VHS"/>
    <property type="match status" value="1"/>
</dbReference>
<dbReference type="InterPro" id="IPR002014">
    <property type="entry name" value="VHS_dom"/>
</dbReference>
<dbReference type="Gene3D" id="1.20.5.1940">
    <property type="match status" value="1"/>
</dbReference>
<feature type="region of interest" description="Disordered" evidence="9">
    <location>
        <begin position="408"/>
        <end position="446"/>
    </location>
</feature>
<name>A0A0L6VF68_9BASI</name>
<evidence type="ECO:0000256" key="8">
    <source>
        <dbReference type="PROSITE-ProRule" id="PRU00091"/>
    </source>
</evidence>
<evidence type="ECO:0000259" key="11">
    <source>
        <dbReference type="PROSITE" id="PS50179"/>
    </source>
</evidence>
<dbReference type="SMART" id="SM00288">
    <property type="entry name" value="VHS"/>
    <property type="match status" value="1"/>
</dbReference>
<dbReference type="PROSITE" id="PS50330">
    <property type="entry name" value="UIM"/>
    <property type="match status" value="1"/>
</dbReference>
<feature type="compositionally biased region" description="Polar residues" evidence="9">
    <location>
        <begin position="752"/>
        <end position="766"/>
    </location>
</feature>
<dbReference type="PANTHER" id="PTHR46275">
    <property type="entry name" value="HEPATOCYTE GROWTH FACTOR-REGULATED TYROSINE KINASE SUBSTRATE"/>
    <property type="match status" value="1"/>
</dbReference>
<evidence type="ECO:0000259" key="10">
    <source>
        <dbReference type="PROSITE" id="PS50178"/>
    </source>
</evidence>
<dbReference type="Proteomes" id="UP000037035">
    <property type="component" value="Unassembled WGS sequence"/>
</dbReference>
<dbReference type="InterPro" id="IPR003903">
    <property type="entry name" value="UIM_dom"/>
</dbReference>
<dbReference type="EMBL" id="LAVV01006555">
    <property type="protein sequence ID" value="KNZ59378.1"/>
    <property type="molecule type" value="Genomic_DNA"/>
</dbReference>
<comment type="caution">
    <text evidence="12">The sequence shown here is derived from an EMBL/GenBank/DDBJ whole genome shotgun (WGS) entry which is preliminary data.</text>
</comment>
<dbReference type="GO" id="GO:0005769">
    <property type="term" value="C:early endosome"/>
    <property type="evidence" value="ECO:0007669"/>
    <property type="project" value="TreeGrafter"/>
</dbReference>
<dbReference type="GO" id="GO:0043130">
    <property type="term" value="F:ubiquitin binding"/>
    <property type="evidence" value="ECO:0007669"/>
    <property type="project" value="InterPro"/>
</dbReference>
<dbReference type="InterPro" id="IPR011011">
    <property type="entry name" value="Znf_FYVE_PHD"/>
</dbReference>
<gene>
    <name evidence="12" type="ORF">VP01_1746g3</name>
</gene>
<feature type="region of interest" description="Disordered" evidence="9">
    <location>
        <begin position="884"/>
        <end position="944"/>
    </location>
</feature>
<dbReference type="InterPro" id="IPR017455">
    <property type="entry name" value="Znf_FYVE-rel"/>
</dbReference>
<dbReference type="GO" id="GO:0035091">
    <property type="term" value="F:phosphatidylinositol binding"/>
    <property type="evidence" value="ECO:0007669"/>
    <property type="project" value="InterPro"/>
</dbReference>
<dbReference type="STRING" id="27349.A0A0L6VF68"/>
<evidence type="ECO:0000256" key="9">
    <source>
        <dbReference type="SAM" id="MobiDB-lite"/>
    </source>
</evidence>
<dbReference type="GO" id="GO:0031623">
    <property type="term" value="P:receptor internalization"/>
    <property type="evidence" value="ECO:0007669"/>
    <property type="project" value="TreeGrafter"/>
</dbReference>
<accession>A0A0L6VF68</accession>
<keyword evidence="5" id="KW-0967">Endosome</keyword>
<dbReference type="Gene3D" id="6.10.140.100">
    <property type="match status" value="1"/>
</dbReference>
<dbReference type="GO" id="GO:0007034">
    <property type="term" value="P:vacuolar transport"/>
    <property type="evidence" value="ECO:0007669"/>
    <property type="project" value="UniProtKB-ARBA"/>
</dbReference>
<feature type="region of interest" description="Disordered" evidence="9">
    <location>
        <begin position="460"/>
        <end position="492"/>
    </location>
</feature>
<evidence type="ECO:0000256" key="3">
    <source>
        <dbReference type="ARBA" id="ARBA00017753"/>
    </source>
</evidence>
<feature type="compositionally biased region" description="Pro residues" evidence="9">
    <location>
        <begin position="467"/>
        <end position="476"/>
    </location>
</feature>
<feature type="compositionally biased region" description="Polar residues" evidence="9">
    <location>
        <begin position="833"/>
        <end position="858"/>
    </location>
</feature>
<feature type="compositionally biased region" description="Low complexity" evidence="9">
    <location>
        <begin position="666"/>
        <end position="685"/>
    </location>
</feature>
<evidence type="ECO:0000256" key="6">
    <source>
        <dbReference type="ARBA" id="ARBA00022771"/>
    </source>
</evidence>
<dbReference type="Pfam" id="PF02809">
    <property type="entry name" value="UIM"/>
    <property type="match status" value="2"/>
</dbReference>
<feature type="compositionally biased region" description="Polar residues" evidence="9">
    <location>
        <begin position="352"/>
        <end position="383"/>
    </location>
</feature>
<evidence type="ECO:0000256" key="5">
    <source>
        <dbReference type="ARBA" id="ARBA00022753"/>
    </source>
</evidence>
<feature type="compositionally biased region" description="Polar residues" evidence="9">
    <location>
        <begin position="408"/>
        <end position="438"/>
    </location>
</feature>
<feature type="compositionally biased region" description="Polar residues" evidence="9">
    <location>
        <begin position="791"/>
        <end position="825"/>
    </location>
</feature>
<dbReference type="SUPFAM" id="SSF57903">
    <property type="entry name" value="FYVE/PHD zinc finger"/>
    <property type="match status" value="1"/>
</dbReference>
<feature type="domain" description="VHS" evidence="11">
    <location>
        <begin position="135"/>
        <end position="239"/>
    </location>
</feature>
<dbReference type="PANTHER" id="PTHR46275:SF1">
    <property type="entry name" value="HEPATOCYTE GROWTH FACTOR-REGULATED TYROSINE KINASE SUBSTRATE"/>
    <property type="match status" value="1"/>
</dbReference>
<reference evidence="12 13" key="1">
    <citation type="submission" date="2015-08" db="EMBL/GenBank/DDBJ databases">
        <title>Next Generation Sequencing and Analysis of the Genome of Puccinia sorghi L Schw, the Causal Agent of Maize Common Rust.</title>
        <authorList>
            <person name="Rochi L."/>
            <person name="Burguener G."/>
            <person name="Darino M."/>
            <person name="Turjanski A."/>
            <person name="Kreff E."/>
            <person name="Dieguez M.J."/>
            <person name="Sacco F."/>
        </authorList>
    </citation>
    <scope>NUCLEOTIDE SEQUENCE [LARGE SCALE GENOMIC DNA]</scope>
    <source>
        <strain evidence="12 13">RO10H11247</strain>
    </source>
</reference>
<keyword evidence="6 8" id="KW-0863">Zinc-finger</keyword>
<evidence type="ECO:0000256" key="2">
    <source>
        <dbReference type="ARBA" id="ARBA00008597"/>
    </source>
</evidence>
<feature type="domain" description="FYVE-type" evidence="10">
    <location>
        <begin position="258"/>
        <end position="318"/>
    </location>
</feature>
<feature type="compositionally biased region" description="Polar residues" evidence="9">
    <location>
        <begin position="699"/>
        <end position="713"/>
    </location>
</feature>
<keyword evidence="4" id="KW-0479">Metal-binding</keyword>
<feature type="compositionally biased region" description="Low complexity" evidence="9">
    <location>
        <begin position="738"/>
        <end position="751"/>
    </location>
</feature>
<dbReference type="InterPro" id="IPR017073">
    <property type="entry name" value="HGS/VPS27"/>
</dbReference>
<feature type="region of interest" description="Disordered" evidence="9">
    <location>
        <begin position="665"/>
        <end position="858"/>
    </location>
</feature>
<sequence>MGVLERSFQTLRFQQIKIDQPSRTSLSPYWSKEERSRLDSSPDLQADFSNRDCRKSRDKQFVFCSWAIKDAWLSSLHFAYFDDYALYHPSGETYILHSTELGCQSGMSSSNSFWWWGSTSAGASTEFDRLLAVPASHALKSLQKRLDHPNPNVQLLAISVIDVCVKNGGDSFLKEVGGREFSEDCAHIISNPISNREVKEKLKRDFQNWALAFESVPMLASSELVTNYRRLKTLGIDFPPKDPLATAAMVDSMSAPEWRDSTVCERCRTAFSFTNRKHHCRNCGGVFDGQCSGKKRALPHFGVTEAVRVCDGCERSLAAGVSAPIKSGLGSIRRNSFSGESSHPFPSKLSFGPNNHQRSATIHSGTTSARATHRYTSSSPAPQQLMNTALSREEADLERAIALSLQESAASQPSFPQATSAPSLQSYHSTPSRTAASTHQDDSDEPELAAAIAASLRDVQLSSHPHPSAPMPPPPSRSLEIYPASLPPPHKGPDEDHLNTLLNFTADVDKATRLGQLVPSNVDLNNRHAQAQVARLDLIRGIENAERRTCTLKEMNDKLSQAVKLYDRLLSDQIMYRTRHVEPTGTSAQTYQNYTHNTPSHTDQPYQTKPNQVFQTSHQASMYPSHNPAVPYPGQAVPISRNLTNPAPSDFKVQAEADLHPIQSHQVSSTYPSQQYSYPGPQQMPSHDRAVQSVGHDQLSYSQERPAITSSHTPVAPTNPALPHFIHHSEAFPTDAWSSSNPLSDSRLSNDPSSATQPSNPSNNSYIHLASQLPPMTQSPGICSPSGAQLVGNTTQISPPNQFNPHDTAQVNQPQQYSQPTTELSSVPHIIGSVSQAHQNSHPPSPQGGPSESVQHDVQPSFAVSSKAPSPEVHHHHRPLGMHQQLSFPSAPQTSIESAAPLPTFPNVPNTQLSWSSSPTGPRHLSPLDVPTPRQEEVAPLIEF</sequence>
<dbReference type="GO" id="GO:0008270">
    <property type="term" value="F:zinc ion binding"/>
    <property type="evidence" value="ECO:0007669"/>
    <property type="project" value="UniProtKB-KW"/>
</dbReference>
<dbReference type="Gene3D" id="3.30.40.10">
    <property type="entry name" value="Zinc/RING finger domain, C3HC4 (zinc finger)"/>
    <property type="match status" value="1"/>
</dbReference>
<feature type="compositionally biased region" description="Polar residues" evidence="9">
    <location>
        <begin position="884"/>
        <end position="897"/>
    </location>
</feature>
<evidence type="ECO:0000313" key="13">
    <source>
        <dbReference type="Proteomes" id="UP000037035"/>
    </source>
</evidence>
<evidence type="ECO:0000256" key="4">
    <source>
        <dbReference type="ARBA" id="ARBA00022723"/>
    </source>
</evidence>
<evidence type="ECO:0000313" key="12">
    <source>
        <dbReference type="EMBL" id="KNZ59378.1"/>
    </source>
</evidence>
<protein>
    <recommendedName>
        <fullName evidence="3">Vacuolar protein sorting-associated protein 27</fullName>
    </recommendedName>
</protein>
<comment type="subcellular location">
    <subcellularLocation>
        <location evidence="1">Endosome membrane</location>
        <topology evidence="1">Peripheral membrane protein</topology>
        <orientation evidence="1">Cytoplasmic side</orientation>
    </subcellularLocation>
</comment>
<dbReference type="GO" id="GO:0010008">
    <property type="term" value="C:endosome membrane"/>
    <property type="evidence" value="ECO:0007669"/>
    <property type="project" value="UniProtKB-SubCell"/>
</dbReference>
<dbReference type="SMART" id="SM00064">
    <property type="entry name" value="FYVE"/>
    <property type="match status" value="1"/>
</dbReference>
<dbReference type="InterPro" id="IPR008942">
    <property type="entry name" value="ENTH_VHS"/>
</dbReference>
<evidence type="ECO:0000256" key="1">
    <source>
        <dbReference type="ARBA" id="ARBA00004125"/>
    </source>
</evidence>
<dbReference type="InterPro" id="IPR000306">
    <property type="entry name" value="Znf_FYVE"/>
</dbReference>
<dbReference type="InterPro" id="IPR013083">
    <property type="entry name" value="Znf_RING/FYVE/PHD"/>
</dbReference>
<organism evidence="12 13">
    <name type="scientific">Puccinia sorghi</name>
    <dbReference type="NCBI Taxonomy" id="27349"/>
    <lineage>
        <taxon>Eukaryota</taxon>
        <taxon>Fungi</taxon>
        <taxon>Dikarya</taxon>
        <taxon>Basidiomycota</taxon>
        <taxon>Pucciniomycotina</taxon>
        <taxon>Pucciniomycetes</taxon>
        <taxon>Pucciniales</taxon>
        <taxon>Pucciniaceae</taxon>
        <taxon>Puccinia</taxon>
    </lineage>
</organism>
<dbReference type="VEuPathDB" id="FungiDB:VP01_1746g3"/>
<evidence type="ECO:0000256" key="7">
    <source>
        <dbReference type="ARBA" id="ARBA00022833"/>
    </source>
</evidence>
<feature type="compositionally biased region" description="Polar residues" evidence="9">
    <location>
        <begin position="907"/>
        <end position="920"/>
    </location>
</feature>
<dbReference type="GO" id="GO:0032456">
    <property type="term" value="P:endocytic recycling"/>
    <property type="evidence" value="ECO:0007669"/>
    <property type="project" value="TreeGrafter"/>
</dbReference>
<keyword evidence="13" id="KW-1185">Reference proteome</keyword>
<dbReference type="OrthoDB" id="957735at2759"/>
<comment type="similarity">
    <text evidence="2">Belongs to the VPS27 family.</text>
</comment>
<dbReference type="Pfam" id="PF00790">
    <property type="entry name" value="VHS"/>
    <property type="match status" value="1"/>
</dbReference>
<feature type="region of interest" description="Disordered" evidence="9">
    <location>
        <begin position="336"/>
        <end position="383"/>
    </location>
</feature>
<dbReference type="SMART" id="SM00726">
    <property type="entry name" value="UIM"/>
    <property type="match status" value="2"/>
</dbReference>
<proteinExistence type="inferred from homology"/>
<dbReference type="AlphaFoldDB" id="A0A0L6VF68"/>
<dbReference type="Gene3D" id="1.25.40.90">
    <property type="match status" value="1"/>
</dbReference>
<keyword evidence="7" id="KW-0862">Zinc</keyword>
<dbReference type="PROSITE" id="PS50178">
    <property type="entry name" value="ZF_FYVE"/>
    <property type="match status" value="1"/>
</dbReference>